<name>A0A024XAV0_PLAFC</name>
<evidence type="ECO:0000313" key="1">
    <source>
        <dbReference type="EMBL" id="ETW62313.1"/>
    </source>
</evidence>
<gene>
    <name evidence="1" type="ORF">PFMC_01886</name>
</gene>
<dbReference type="Proteomes" id="UP000030694">
    <property type="component" value="Unassembled WGS sequence"/>
</dbReference>
<sequence length="59" mass="7250">MINNISFTQNFSFFDIEKDNFMIKEEKNKNIKNLNAFLKIISKNNKILKREHDMYFLYL</sequence>
<organism evidence="1 2">
    <name type="scientific">Plasmodium falciparum (isolate Camp / Malaysia)</name>
    <dbReference type="NCBI Taxonomy" id="5835"/>
    <lineage>
        <taxon>Eukaryota</taxon>
        <taxon>Sar</taxon>
        <taxon>Alveolata</taxon>
        <taxon>Apicomplexa</taxon>
        <taxon>Aconoidasida</taxon>
        <taxon>Haemosporida</taxon>
        <taxon>Plasmodiidae</taxon>
        <taxon>Plasmodium</taxon>
        <taxon>Plasmodium (Laverania)</taxon>
    </lineage>
</organism>
<reference evidence="1 2" key="2">
    <citation type="submission" date="2013-02" db="EMBL/GenBank/DDBJ databases">
        <title>The Genome Sequence of Plasmodium falciparum CAMP/Malaysia.</title>
        <authorList>
            <consortium name="The Broad Institute Genome Sequencing Platform"/>
            <consortium name="The Broad Institute Genome Sequencing Center for Infectious Disease"/>
            <person name="Neafsey D."/>
            <person name="Cheeseman I."/>
            <person name="Volkman S."/>
            <person name="Adams J."/>
            <person name="Walker B."/>
            <person name="Young S.K."/>
            <person name="Zeng Q."/>
            <person name="Gargeya S."/>
            <person name="Fitzgerald M."/>
            <person name="Haas B."/>
            <person name="Abouelleil A."/>
            <person name="Alvarado L."/>
            <person name="Arachchi H.M."/>
            <person name="Berlin A.M."/>
            <person name="Chapman S.B."/>
            <person name="Dewar J."/>
            <person name="Goldberg J."/>
            <person name="Griggs A."/>
            <person name="Gujja S."/>
            <person name="Hansen M."/>
            <person name="Howarth C."/>
            <person name="Imamovic A."/>
            <person name="Larimer J."/>
            <person name="McCowan C."/>
            <person name="Murphy C."/>
            <person name="Neiman D."/>
            <person name="Pearson M."/>
            <person name="Priest M."/>
            <person name="Roberts A."/>
            <person name="Saif S."/>
            <person name="Shea T."/>
            <person name="Sisk P."/>
            <person name="Sykes S."/>
            <person name="Wortman J."/>
            <person name="Nusbaum C."/>
            <person name="Birren B."/>
        </authorList>
    </citation>
    <scope>NUCLEOTIDE SEQUENCE [LARGE SCALE GENOMIC DNA]</scope>
    <source>
        <strain evidence="1 2">CAMP/Malaysia</strain>
    </source>
</reference>
<protein>
    <submittedName>
        <fullName evidence="1">Uncharacterized protein</fullName>
    </submittedName>
</protein>
<dbReference type="AlphaFoldDB" id="A0A024XAV0"/>
<accession>A0A024XAV0</accession>
<proteinExistence type="predicted"/>
<reference evidence="1 2" key="1">
    <citation type="submission" date="2013-02" db="EMBL/GenBank/DDBJ databases">
        <title>The Genome Annotation of Plasmodium falciparum CAMP/Malaysia.</title>
        <authorList>
            <consortium name="The Broad Institute Genome Sequencing Platform"/>
            <consortium name="The Broad Institute Genome Sequencing Center for Infectious Disease"/>
            <person name="Neafsey D."/>
            <person name="Hoffman S."/>
            <person name="Volkman S."/>
            <person name="Rosenthal P."/>
            <person name="Walker B."/>
            <person name="Young S.K."/>
            <person name="Zeng Q."/>
            <person name="Gargeya S."/>
            <person name="Fitzgerald M."/>
            <person name="Haas B."/>
            <person name="Abouelleil A."/>
            <person name="Allen A.W."/>
            <person name="Alvarado L."/>
            <person name="Arachchi H.M."/>
            <person name="Berlin A.M."/>
            <person name="Chapman S.B."/>
            <person name="Gainer-Dewar J."/>
            <person name="Goldberg J."/>
            <person name="Griggs A."/>
            <person name="Gujja S."/>
            <person name="Hansen M."/>
            <person name="Howarth C."/>
            <person name="Imamovic A."/>
            <person name="Ireland A."/>
            <person name="Larimer J."/>
            <person name="McCowan C."/>
            <person name="Murphy C."/>
            <person name="Pearson M."/>
            <person name="Poon T.W."/>
            <person name="Priest M."/>
            <person name="Roberts A."/>
            <person name="Saif S."/>
            <person name="Shea T."/>
            <person name="Sisk P."/>
            <person name="Sykes S."/>
            <person name="Wortman J."/>
            <person name="Nusbaum C."/>
            <person name="Birren B."/>
        </authorList>
    </citation>
    <scope>NUCLEOTIDE SEQUENCE [LARGE SCALE GENOMIC DNA]</scope>
    <source>
        <strain evidence="1 2">CAMP/Malaysia</strain>
    </source>
</reference>
<evidence type="ECO:0000313" key="2">
    <source>
        <dbReference type="Proteomes" id="UP000030694"/>
    </source>
</evidence>
<dbReference type="EMBL" id="KI927506">
    <property type="protein sequence ID" value="ETW62313.1"/>
    <property type="molecule type" value="Genomic_DNA"/>
</dbReference>